<reference evidence="2" key="1">
    <citation type="submission" date="2009-12" db="EMBL/GenBank/DDBJ databases">
        <title>Complete sequence of Treponema primitia strain ZAS-2.</title>
        <authorList>
            <person name="Tetu S.G."/>
            <person name="Matson E."/>
            <person name="Ren Q."/>
            <person name="Seshadri R."/>
            <person name="Elbourne L."/>
            <person name="Hassan K.A."/>
            <person name="Durkin A."/>
            <person name="Radune D."/>
            <person name="Mohamoud Y."/>
            <person name="Shay R."/>
            <person name="Jin S."/>
            <person name="Zhang X."/>
            <person name="Lucey K."/>
            <person name="Ballor N.R."/>
            <person name="Ottesen E."/>
            <person name="Rosenthal R."/>
            <person name="Allen A."/>
            <person name="Leadbetter J.R."/>
            <person name="Paulsen I.T."/>
        </authorList>
    </citation>
    <scope>NUCLEOTIDE SEQUENCE [LARGE SCALE GENOMIC DNA]</scope>
    <source>
        <strain evidence="2">ATCC BAA-887 / DSM 12427 / ZAS-2</strain>
    </source>
</reference>
<name>F5YI14_TREPZ</name>
<dbReference type="InterPro" id="IPR038475">
    <property type="entry name" value="RecG_C_sf"/>
</dbReference>
<evidence type="ECO:0000313" key="1">
    <source>
        <dbReference type="EMBL" id="AEF85420.1"/>
    </source>
</evidence>
<dbReference type="eggNOG" id="COG2865">
    <property type="taxonomic scope" value="Bacteria"/>
</dbReference>
<evidence type="ECO:0000313" key="2">
    <source>
        <dbReference type="Proteomes" id="UP000009223"/>
    </source>
</evidence>
<dbReference type="Proteomes" id="UP000009223">
    <property type="component" value="Chromosome"/>
</dbReference>
<keyword evidence="2" id="KW-1185">Reference proteome</keyword>
<dbReference type="AlphaFoldDB" id="F5YI14"/>
<dbReference type="STRING" id="545694.TREPR_2290"/>
<dbReference type="RefSeq" id="WP_015707911.1">
    <property type="nucleotide sequence ID" value="NC_015578.1"/>
</dbReference>
<dbReference type="EMBL" id="CP001843">
    <property type="protein sequence ID" value="AEF85420.1"/>
    <property type="molecule type" value="Genomic_DNA"/>
</dbReference>
<dbReference type="HOGENOM" id="CLU_2276224_0_0_12"/>
<dbReference type="Gene3D" id="3.30.565.60">
    <property type="match status" value="1"/>
</dbReference>
<reference evidence="1 2" key="2">
    <citation type="journal article" date="2011" name="ISME J.">
        <title>RNA-seq reveals cooperative metabolic interactions between two termite-gut spirochete species in co-culture.</title>
        <authorList>
            <person name="Rosenthal A.Z."/>
            <person name="Matson E.G."/>
            <person name="Eldar A."/>
            <person name="Leadbetter J.R."/>
        </authorList>
    </citation>
    <scope>NUCLEOTIDE SEQUENCE [LARGE SCALE GENOMIC DNA]</scope>
    <source>
        <strain evidence="2">ATCC BAA-887 / DSM 12427 / ZAS-2</strain>
    </source>
</reference>
<sequence>MADYPKNPILARFFVNIGLADQLGSGVRNLYKYTKIYSGSEPELLEGDIFKTTVLLTVADIKTGDKLSPAEENFLELILPYLKENGKIDAKTASSLTGKALS</sequence>
<dbReference type="KEGG" id="tpi:TREPR_2290"/>
<organism evidence="1 2">
    <name type="scientific">Treponema primitia (strain ATCC BAA-887 / DSM 12427 / ZAS-2)</name>
    <dbReference type="NCBI Taxonomy" id="545694"/>
    <lineage>
        <taxon>Bacteria</taxon>
        <taxon>Pseudomonadati</taxon>
        <taxon>Spirochaetota</taxon>
        <taxon>Spirochaetia</taxon>
        <taxon>Spirochaetales</taxon>
        <taxon>Treponemataceae</taxon>
        <taxon>Treponema</taxon>
    </lineage>
</organism>
<accession>F5YI14</accession>
<protein>
    <submittedName>
        <fullName evidence="1">Divergent AAA ATPase</fullName>
    </submittedName>
</protein>
<proteinExistence type="predicted"/>
<gene>
    <name evidence="1" type="ordered locus">TREPR_2290</name>
</gene>